<dbReference type="Pfam" id="PF04011">
    <property type="entry name" value="LemA"/>
    <property type="match status" value="1"/>
</dbReference>
<dbReference type="Proteomes" id="UP001449178">
    <property type="component" value="Chromosome"/>
</dbReference>
<dbReference type="SUPFAM" id="SSF140478">
    <property type="entry name" value="LemA-like"/>
    <property type="match status" value="1"/>
</dbReference>
<dbReference type="Gene3D" id="1.20.1440.20">
    <property type="entry name" value="LemA-like domain"/>
    <property type="match status" value="1"/>
</dbReference>
<evidence type="ECO:0000256" key="3">
    <source>
        <dbReference type="ARBA" id="ARBA00022692"/>
    </source>
</evidence>
<dbReference type="PANTHER" id="PTHR34478:SF2">
    <property type="entry name" value="MEMBRANE PROTEIN"/>
    <property type="match status" value="1"/>
</dbReference>
<keyword evidence="3 7" id="KW-0812">Transmembrane</keyword>
<evidence type="ECO:0000256" key="2">
    <source>
        <dbReference type="ARBA" id="ARBA00008854"/>
    </source>
</evidence>
<comment type="subcellular location">
    <subcellularLocation>
        <location evidence="1">Membrane</location>
        <topology evidence="1">Single-pass membrane protein</topology>
    </subcellularLocation>
</comment>
<keyword evidence="6" id="KW-0175">Coiled coil</keyword>
<evidence type="ECO:0000256" key="5">
    <source>
        <dbReference type="ARBA" id="ARBA00023136"/>
    </source>
</evidence>
<reference evidence="8 9" key="1">
    <citation type="submission" date="2024-03" db="EMBL/GenBank/DDBJ databases">
        <title>Complete Genome Sequence and Annotation of Ignatzschineria larvae DSM 13226.</title>
        <authorList>
            <person name="Cantrell E."/>
            <person name="Burcham Z.M."/>
        </authorList>
    </citation>
    <scope>NUCLEOTIDE SEQUENCE [LARGE SCALE GENOMIC DNA]</scope>
    <source>
        <strain evidence="8 9">DSM 13226</strain>
    </source>
</reference>
<protein>
    <submittedName>
        <fullName evidence="8">LemA family protein</fullName>
    </submittedName>
</protein>
<keyword evidence="5 7" id="KW-0472">Membrane</keyword>
<evidence type="ECO:0000256" key="6">
    <source>
        <dbReference type="SAM" id="Coils"/>
    </source>
</evidence>
<dbReference type="EMBL" id="CP150637">
    <property type="protein sequence ID" value="WZW86951.1"/>
    <property type="molecule type" value="Genomic_DNA"/>
</dbReference>
<dbReference type="RefSeq" id="WP_026878655.1">
    <property type="nucleotide sequence ID" value="NZ_AZOD01000011.1"/>
</dbReference>
<accession>A0ABZ3C1U7</accession>
<sequence length="198" mass="22214">MNKPANWAFIPIALIVIIVGFLSMGYYNTIQGLAEKQNATAAEIINQYQRRADLITNLANTVKGYSNHEQSIFTDIADSRAKLGSMQINPDDFKDPAKLEAYEDAQQTLQSQLSKLMVIVENYPDLKASNLYQNLMVQLEGTENRVAVARNRNIEAVREYNTLIRRFPYVLLAKVLGYSPLPQMSATPGIEQAPVISF</sequence>
<name>A0ABZ3C1U7_9GAMM</name>
<feature type="transmembrane region" description="Helical" evidence="7">
    <location>
        <begin position="6"/>
        <end position="27"/>
    </location>
</feature>
<keyword evidence="9" id="KW-1185">Reference proteome</keyword>
<feature type="coiled-coil region" evidence="6">
    <location>
        <begin position="132"/>
        <end position="159"/>
    </location>
</feature>
<dbReference type="InterPro" id="IPR007156">
    <property type="entry name" value="MamQ_LemA"/>
</dbReference>
<evidence type="ECO:0000313" key="8">
    <source>
        <dbReference type="EMBL" id="WZW86951.1"/>
    </source>
</evidence>
<evidence type="ECO:0000256" key="1">
    <source>
        <dbReference type="ARBA" id="ARBA00004167"/>
    </source>
</evidence>
<keyword evidence="4 7" id="KW-1133">Transmembrane helix</keyword>
<gene>
    <name evidence="8" type="ORF">WMO13_06050</name>
</gene>
<dbReference type="InterPro" id="IPR023353">
    <property type="entry name" value="LemA-like_dom_sf"/>
</dbReference>
<evidence type="ECO:0000256" key="4">
    <source>
        <dbReference type="ARBA" id="ARBA00022989"/>
    </source>
</evidence>
<evidence type="ECO:0000256" key="7">
    <source>
        <dbReference type="SAM" id="Phobius"/>
    </source>
</evidence>
<comment type="similarity">
    <text evidence="2">Belongs to the LemA family.</text>
</comment>
<dbReference type="PANTHER" id="PTHR34478">
    <property type="entry name" value="PROTEIN LEMA"/>
    <property type="match status" value="1"/>
</dbReference>
<organism evidence="8 9">
    <name type="scientific">Ignatzschineria larvae DSM 13226</name>
    <dbReference type="NCBI Taxonomy" id="1111732"/>
    <lineage>
        <taxon>Bacteria</taxon>
        <taxon>Pseudomonadati</taxon>
        <taxon>Pseudomonadota</taxon>
        <taxon>Gammaproteobacteria</taxon>
        <taxon>Cardiobacteriales</taxon>
        <taxon>Ignatzschineriaceae</taxon>
        <taxon>Ignatzschineria</taxon>
    </lineage>
</organism>
<evidence type="ECO:0000313" key="9">
    <source>
        <dbReference type="Proteomes" id="UP001449178"/>
    </source>
</evidence>
<proteinExistence type="inferred from homology"/>